<dbReference type="PROSITE" id="PS00436">
    <property type="entry name" value="PEROXIDASE_2"/>
    <property type="match status" value="1"/>
</dbReference>
<keyword evidence="6 10" id="KW-0376">Hydrogen peroxide</keyword>
<dbReference type="GO" id="GO:0005829">
    <property type="term" value="C:cytosol"/>
    <property type="evidence" value="ECO:0007669"/>
    <property type="project" value="TreeGrafter"/>
</dbReference>
<dbReference type="EC" id="1.11.1.21" evidence="10 11"/>
<feature type="region of interest" description="Disordered" evidence="12">
    <location>
        <begin position="266"/>
        <end position="285"/>
    </location>
</feature>
<dbReference type="SUPFAM" id="SSF48113">
    <property type="entry name" value="Heme-dependent peroxidases"/>
    <property type="match status" value="2"/>
</dbReference>
<dbReference type="HAMAP" id="MF_01961">
    <property type="entry name" value="Catal_peroxid"/>
    <property type="match status" value="1"/>
</dbReference>
<dbReference type="GO" id="GO:0042744">
    <property type="term" value="P:hydrogen peroxide catabolic process"/>
    <property type="evidence" value="ECO:0007669"/>
    <property type="project" value="UniProtKB-KW"/>
</dbReference>
<feature type="region of interest" description="Disordered" evidence="12">
    <location>
        <begin position="347"/>
        <end position="370"/>
    </location>
</feature>
<feature type="region of interest" description="Disordered" evidence="12">
    <location>
        <begin position="1"/>
        <end position="25"/>
    </location>
</feature>
<dbReference type="CDD" id="cd00649">
    <property type="entry name" value="catalase_peroxidase_1"/>
    <property type="match status" value="1"/>
</dbReference>
<dbReference type="FunFam" id="1.10.420.10:FF:000002">
    <property type="entry name" value="Catalase-peroxidase"/>
    <property type="match status" value="1"/>
</dbReference>
<dbReference type="PROSITE" id="PS50873">
    <property type="entry name" value="PEROXIDASE_4"/>
    <property type="match status" value="2"/>
</dbReference>
<evidence type="ECO:0000256" key="10">
    <source>
        <dbReference type="HAMAP-Rule" id="MF_01961"/>
    </source>
</evidence>
<dbReference type="InterPro" id="IPR002016">
    <property type="entry name" value="Haem_peroxidase"/>
</dbReference>
<keyword evidence="3 10" id="KW-0479">Metal-binding</keyword>
<feature type="compositionally biased region" description="Basic and acidic residues" evidence="12">
    <location>
        <begin position="1"/>
        <end position="18"/>
    </location>
</feature>
<reference evidence="14 15" key="1">
    <citation type="submission" date="2014-07" db="EMBL/GenBank/DDBJ databases">
        <title>Methanogenic archaea and the global carbon cycle.</title>
        <authorList>
            <person name="Henriksen J.R."/>
            <person name="Luke J."/>
            <person name="Reinhart S."/>
            <person name="Benedict M.N."/>
            <person name="Youngblut N.D."/>
            <person name="Metcalf M.E."/>
            <person name="Whitaker R.J."/>
            <person name="Metcalf W.W."/>
        </authorList>
    </citation>
    <scope>NUCLEOTIDE SEQUENCE [LARGE SCALE GENOMIC DNA]</scope>
    <source>
        <strain evidence="14 15">227</strain>
    </source>
</reference>
<dbReference type="PRINTS" id="PR00458">
    <property type="entry name" value="PEROXIDASE"/>
</dbReference>
<comment type="cofactor">
    <cofactor evidence="10">
        <name>heme b</name>
        <dbReference type="ChEBI" id="CHEBI:60344"/>
    </cofactor>
    <text evidence="10">Binds 1 heme b (iron(II)-protoporphyrin IX) group per dimer.</text>
</comment>
<protein>
    <recommendedName>
        <fullName evidence="9 10">Catalase-peroxidase</fullName>
        <shortName evidence="10">CP</shortName>
        <ecNumber evidence="10 11">1.11.1.21</ecNumber>
    </recommendedName>
    <alternativeName>
        <fullName evidence="10">Peroxidase/catalase</fullName>
    </alternativeName>
</protein>
<dbReference type="GO" id="GO:0020037">
    <property type="term" value="F:heme binding"/>
    <property type="evidence" value="ECO:0007669"/>
    <property type="project" value="InterPro"/>
</dbReference>
<dbReference type="GO" id="GO:0046872">
    <property type="term" value="F:metal ion binding"/>
    <property type="evidence" value="ECO:0007669"/>
    <property type="project" value="UniProtKB-KW"/>
</dbReference>
<dbReference type="GeneID" id="24885737"/>
<evidence type="ECO:0000256" key="4">
    <source>
        <dbReference type="ARBA" id="ARBA00023002"/>
    </source>
</evidence>
<feature type="domain" description="Plant heme peroxidase family profile" evidence="13">
    <location>
        <begin position="130"/>
        <end position="420"/>
    </location>
</feature>
<comment type="catalytic activity">
    <reaction evidence="8 10 11">
        <text>H2O2 + AH2 = A + 2 H2O</text>
        <dbReference type="Rhea" id="RHEA:30275"/>
        <dbReference type="ChEBI" id="CHEBI:13193"/>
        <dbReference type="ChEBI" id="CHEBI:15377"/>
        <dbReference type="ChEBI" id="CHEBI:16240"/>
        <dbReference type="ChEBI" id="CHEBI:17499"/>
        <dbReference type="EC" id="1.11.1.21"/>
    </reaction>
</comment>
<comment type="caution">
    <text evidence="10">Lacks conserved residue(s) required for the propagation of feature annotation.</text>
</comment>
<dbReference type="FunFam" id="1.10.520.10:FF:000004">
    <property type="entry name" value="Catalase-peroxidase"/>
    <property type="match status" value="1"/>
</dbReference>
<dbReference type="GO" id="GO:0070301">
    <property type="term" value="P:cellular response to hydrogen peroxide"/>
    <property type="evidence" value="ECO:0007669"/>
    <property type="project" value="TreeGrafter"/>
</dbReference>
<dbReference type="PROSITE" id="PS00435">
    <property type="entry name" value="PEROXIDASE_1"/>
    <property type="match status" value="1"/>
</dbReference>
<comment type="function">
    <text evidence="10">Bifunctional enzyme with both catalase and broad-spectrum peroxidase activity.</text>
</comment>
<evidence type="ECO:0000256" key="8">
    <source>
        <dbReference type="ARBA" id="ARBA00051651"/>
    </source>
</evidence>
<evidence type="ECO:0000256" key="7">
    <source>
        <dbReference type="ARBA" id="ARBA00049145"/>
    </source>
</evidence>
<dbReference type="GO" id="GO:0004096">
    <property type="term" value="F:catalase activity"/>
    <property type="evidence" value="ECO:0007669"/>
    <property type="project" value="UniProtKB-UniRule"/>
</dbReference>
<dbReference type="Gene3D" id="1.10.420.10">
    <property type="entry name" value="Peroxidase, domain 2"/>
    <property type="match status" value="2"/>
</dbReference>
<dbReference type="Pfam" id="PF00141">
    <property type="entry name" value="peroxidase"/>
    <property type="match status" value="2"/>
</dbReference>
<dbReference type="FunFam" id="1.10.520.10:FF:000002">
    <property type="entry name" value="Catalase-peroxidase"/>
    <property type="match status" value="1"/>
</dbReference>
<dbReference type="PANTHER" id="PTHR30555">
    <property type="entry name" value="HYDROPEROXIDASE I, BIFUNCTIONAL CATALASE-PEROXIDASE"/>
    <property type="match status" value="1"/>
</dbReference>
<evidence type="ECO:0000256" key="1">
    <source>
        <dbReference type="ARBA" id="ARBA00022559"/>
    </source>
</evidence>
<evidence type="ECO:0000256" key="6">
    <source>
        <dbReference type="ARBA" id="ARBA00023324"/>
    </source>
</evidence>
<proteinExistence type="inferred from homology"/>
<evidence type="ECO:0000256" key="3">
    <source>
        <dbReference type="ARBA" id="ARBA00022723"/>
    </source>
</evidence>
<dbReference type="PRINTS" id="PR00460">
    <property type="entry name" value="BPEROXIDASE"/>
</dbReference>
<keyword evidence="1 10" id="KW-0575">Peroxidase</keyword>
<dbReference type="HOGENOM" id="CLU_025424_2_0_2"/>
<gene>
    <name evidence="10" type="primary">katG</name>
    <name evidence="14" type="ORF">MSBR2_1762</name>
</gene>
<accession>A0A0E3R1F9</accession>
<comment type="catalytic activity">
    <reaction evidence="7 10 11">
        <text>2 H2O2 = O2 + 2 H2O</text>
        <dbReference type="Rhea" id="RHEA:20309"/>
        <dbReference type="ChEBI" id="CHEBI:15377"/>
        <dbReference type="ChEBI" id="CHEBI:15379"/>
        <dbReference type="ChEBI" id="CHEBI:16240"/>
        <dbReference type="EC" id="1.11.1.21"/>
    </reaction>
</comment>
<dbReference type="Proteomes" id="UP000033079">
    <property type="component" value="Chromosome"/>
</dbReference>
<dbReference type="PANTHER" id="PTHR30555:SF0">
    <property type="entry name" value="CATALASE-PEROXIDASE"/>
    <property type="match status" value="1"/>
</dbReference>
<dbReference type="AlphaFoldDB" id="A0A0E3R1F9"/>
<feature type="domain" description="Plant heme peroxidase family profile" evidence="13">
    <location>
        <begin position="476"/>
        <end position="732"/>
    </location>
</feature>
<dbReference type="KEGG" id="mbar:MSBR2_1762"/>
<keyword evidence="4 10" id="KW-0560">Oxidoreductase</keyword>
<dbReference type="EMBL" id="CP009530">
    <property type="protein sequence ID" value="AKB58278.1"/>
    <property type="molecule type" value="Genomic_DNA"/>
</dbReference>
<dbReference type="NCBIfam" id="NF011635">
    <property type="entry name" value="PRK15061.1"/>
    <property type="match status" value="1"/>
</dbReference>
<dbReference type="PATRIC" id="fig|1434106.5.peg.2263"/>
<dbReference type="InterPro" id="IPR010255">
    <property type="entry name" value="Haem_peroxidase_sf"/>
</dbReference>
<comment type="subunit">
    <text evidence="10">Homodimer or homotetramer.</text>
</comment>
<evidence type="ECO:0000256" key="11">
    <source>
        <dbReference type="RuleBase" id="RU003451"/>
    </source>
</evidence>
<comment type="PTM">
    <text evidence="10">Formation of the three residue Trp-Tyr-Met cross-link is important for the catalase, but not the peroxidase activity of the enzyme.</text>
</comment>
<feature type="cross-link" description="Tryptophyl-tyrosyl-methioninium (Tyr-Met) (with Trp-96)" evidence="10">
    <location>
        <begin position="220"/>
        <end position="246"/>
    </location>
</feature>
<keyword evidence="2 10" id="KW-0349">Heme</keyword>
<comment type="similarity">
    <text evidence="10 11">Belongs to the peroxidase family. Peroxidase/catalase subfamily.</text>
</comment>
<dbReference type="InterPro" id="IPR019793">
    <property type="entry name" value="Peroxidases_heam-ligand_BS"/>
</dbReference>
<evidence type="ECO:0000256" key="12">
    <source>
        <dbReference type="SAM" id="MobiDB-lite"/>
    </source>
</evidence>
<sequence>MTDERKNPETGREDKQETGRGISNRDWWPNQLKIEILHQHSSKSNPMGEDFNYAKEFKSLDLAAVKKDLAALMTDSQDWWPADFGHYGPLFIRMAWHSAGTYRAFDGRGGGGRGQQRFAPLNSWPDNVNLDKARRLLWPIKQKYGRKISWADLMILAGNVAMETMGFKTFGFGGGREDVWEPDQDVYWGPEETWLGGDKRYSGDRNLENPLAAVQMGLIYVNPEGPNGNPDPIAAAKDIRDIFARMSMNDEETVALIAGGHAFGKTHGAGPASHVGPEPEAASIEEQGLGWKSSFGTGKGGDTITGGLEVTWTNTPTKWSNNFFRILFGYEWELTKSPAGAYQWQPKGGAGAGTIPDAHDPSKRHPPSMMTTDLSLRFDPVYEKISRHFYENPDQLAAAFARAWFKLTHRDMGPRARYLGPEVPAEELIWQDPIPPVNHKLIDEQDIASLKDKILDSGLSISQLVSTAWASASTFRGSDKRGGVNGARIRLAPQKDWEVNQPAELAKVLKTLEGIKNEFNSASSGGKKVSLADLIVLAGCAGIEQAAKKAGHDVTVPFSPGRMDALQEQTDVVSFALLEPIADGFRNYLKNQYTVSAEALLVDKAQLLTLTAPEMTVLVGGMRVLNTNFGQTQHGVFTQKPEALTNDFFVNLLDMGTEWKAVSDARDMFEGHDRKTGEVKWTGTRVDLIFGSNSQLRALAEVYGSADAQKKFIQDFVAAWTKVMNLDRFDLA</sequence>
<dbReference type="CDD" id="cd08200">
    <property type="entry name" value="catalase_peroxidase_2"/>
    <property type="match status" value="1"/>
</dbReference>
<dbReference type="FunFam" id="1.10.420.10:FF:000004">
    <property type="entry name" value="Catalase-peroxidase"/>
    <property type="match status" value="1"/>
</dbReference>
<dbReference type="InterPro" id="IPR000763">
    <property type="entry name" value="Catalase_peroxidase"/>
</dbReference>
<feature type="active site" description="Proton acceptor" evidence="10">
    <location>
        <position position="97"/>
    </location>
</feature>
<evidence type="ECO:0000256" key="5">
    <source>
        <dbReference type="ARBA" id="ARBA00023004"/>
    </source>
</evidence>
<organism evidence="14 15">
    <name type="scientific">Methanosarcina barkeri 227</name>
    <dbReference type="NCBI Taxonomy" id="1434106"/>
    <lineage>
        <taxon>Archaea</taxon>
        <taxon>Methanobacteriati</taxon>
        <taxon>Methanobacteriota</taxon>
        <taxon>Stenosarchaea group</taxon>
        <taxon>Methanomicrobia</taxon>
        <taxon>Methanosarcinales</taxon>
        <taxon>Methanosarcinaceae</taxon>
        <taxon>Methanosarcina</taxon>
    </lineage>
</organism>
<keyword evidence="5 10" id="KW-0408">Iron</keyword>
<dbReference type="InterPro" id="IPR019794">
    <property type="entry name" value="Peroxidases_AS"/>
</dbReference>
<evidence type="ECO:0000256" key="2">
    <source>
        <dbReference type="ARBA" id="ARBA00022617"/>
    </source>
</evidence>
<evidence type="ECO:0000313" key="15">
    <source>
        <dbReference type="Proteomes" id="UP000033079"/>
    </source>
</evidence>
<name>A0A0E3R1F9_METBA</name>
<feature type="site" description="Transition state stabilizer" evidence="10">
    <location>
        <position position="93"/>
    </location>
</feature>
<dbReference type="NCBIfam" id="TIGR00198">
    <property type="entry name" value="cat_per_HPI"/>
    <property type="match status" value="1"/>
</dbReference>
<dbReference type="GeneID" id="24800756"/>
<evidence type="ECO:0000313" key="14">
    <source>
        <dbReference type="EMBL" id="AKB58278.1"/>
    </source>
</evidence>
<dbReference type="Gene3D" id="1.10.520.10">
    <property type="match status" value="2"/>
</dbReference>
<evidence type="ECO:0000256" key="9">
    <source>
        <dbReference type="ARBA" id="ARBA00074141"/>
    </source>
</evidence>
<feature type="binding site" description="axial binding residue" evidence="10">
    <location>
        <position position="261"/>
    </location>
    <ligand>
        <name>heme b</name>
        <dbReference type="ChEBI" id="CHEBI:60344"/>
    </ligand>
    <ligandPart>
        <name>Fe</name>
        <dbReference type="ChEBI" id="CHEBI:18248"/>
    </ligandPart>
</feature>
<dbReference type="RefSeq" id="WP_048119855.1">
    <property type="nucleotide sequence ID" value="NZ_CP009530.1"/>
</dbReference>
<evidence type="ECO:0000259" key="13">
    <source>
        <dbReference type="PROSITE" id="PS50873"/>
    </source>
</evidence>